<evidence type="ECO:0000259" key="2">
    <source>
        <dbReference type="PROSITE" id="PS51857"/>
    </source>
</evidence>
<dbReference type="PROSITE" id="PS51857">
    <property type="entry name" value="CSD_2"/>
    <property type="match status" value="1"/>
</dbReference>
<organism evidence="3 4">
    <name type="scientific">Mangrovihabitans endophyticus</name>
    <dbReference type="NCBI Taxonomy" id="1751298"/>
    <lineage>
        <taxon>Bacteria</taxon>
        <taxon>Bacillati</taxon>
        <taxon>Actinomycetota</taxon>
        <taxon>Actinomycetes</taxon>
        <taxon>Micromonosporales</taxon>
        <taxon>Micromonosporaceae</taxon>
        <taxon>Mangrovihabitans</taxon>
    </lineage>
</organism>
<reference evidence="3" key="1">
    <citation type="journal article" date="2014" name="Int. J. Syst. Evol. Microbiol.">
        <title>Complete genome sequence of Corynebacterium casei LMG S-19264T (=DSM 44701T), isolated from a smear-ripened cheese.</title>
        <authorList>
            <consortium name="US DOE Joint Genome Institute (JGI-PGF)"/>
            <person name="Walter F."/>
            <person name="Albersmeier A."/>
            <person name="Kalinowski J."/>
            <person name="Ruckert C."/>
        </authorList>
    </citation>
    <scope>NUCLEOTIDE SEQUENCE</scope>
    <source>
        <strain evidence="3">CGMCC 4.7299</strain>
    </source>
</reference>
<dbReference type="PANTHER" id="PTHR12962">
    <property type="entry name" value="CALCIUM-REGULATED HEAT STABLE PROTEIN CRHSP-24-RELATED"/>
    <property type="match status" value="1"/>
</dbReference>
<proteinExistence type="predicted"/>
<dbReference type="GO" id="GO:0005737">
    <property type="term" value="C:cytoplasm"/>
    <property type="evidence" value="ECO:0007669"/>
    <property type="project" value="TreeGrafter"/>
</dbReference>
<dbReference type="GO" id="GO:0043488">
    <property type="term" value="P:regulation of mRNA stability"/>
    <property type="evidence" value="ECO:0007669"/>
    <property type="project" value="TreeGrafter"/>
</dbReference>
<dbReference type="CDD" id="cd04458">
    <property type="entry name" value="CSP_CDS"/>
    <property type="match status" value="1"/>
</dbReference>
<evidence type="ECO:0000313" key="4">
    <source>
        <dbReference type="Proteomes" id="UP000656042"/>
    </source>
</evidence>
<sequence>MLLPPAAIKGSLAGVVVVALVRRSLLLRLRKVVAKFMTTGKVIRFDEVRGYGFVTPDTGADDVFLHVNDLTFDKRLLTPGTRVQFVAAEGDRGLKATQVQIIEQGPVGPTGRTVKPATATAEGRSEDDELCDILPSAELRAEITEALVTSIPTLTATQIVGARECVLRIAELHGWTED</sequence>
<evidence type="ECO:0000313" key="3">
    <source>
        <dbReference type="EMBL" id="GGK79668.1"/>
    </source>
</evidence>
<dbReference type="InterPro" id="IPR012340">
    <property type="entry name" value="NA-bd_OB-fold"/>
</dbReference>
<dbReference type="SMART" id="SM00357">
    <property type="entry name" value="CSP"/>
    <property type="match status" value="1"/>
</dbReference>
<feature type="domain" description="CSD" evidence="2">
    <location>
        <begin position="37"/>
        <end position="101"/>
    </location>
</feature>
<dbReference type="EMBL" id="BMMX01000002">
    <property type="protein sequence ID" value="GGK79668.1"/>
    <property type="molecule type" value="Genomic_DNA"/>
</dbReference>
<comment type="caution">
    <text evidence="3">The sequence shown here is derived from an EMBL/GenBank/DDBJ whole genome shotgun (WGS) entry which is preliminary data.</text>
</comment>
<keyword evidence="1" id="KW-0597">Phosphoprotein</keyword>
<accession>A0A8J3FN96</accession>
<evidence type="ECO:0000256" key="1">
    <source>
        <dbReference type="ARBA" id="ARBA00022553"/>
    </source>
</evidence>
<dbReference type="PANTHER" id="PTHR12962:SF1">
    <property type="entry name" value="COLD SHOCK DOMAIN-CONTAINING PROTEIN CG9705"/>
    <property type="match status" value="1"/>
</dbReference>
<dbReference type="Gene3D" id="2.40.50.140">
    <property type="entry name" value="Nucleic acid-binding proteins"/>
    <property type="match status" value="1"/>
</dbReference>
<dbReference type="SUPFAM" id="SSF50249">
    <property type="entry name" value="Nucleic acid-binding proteins"/>
    <property type="match status" value="1"/>
</dbReference>
<dbReference type="InterPro" id="IPR002059">
    <property type="entry name" value="CSP_DNA-bd"/>
</dbReference>
<dbReference type="GO" id="GO:0003730">
    <property type="term" value="F:mRNA 3'-UTR binding"/>
    <property type="evidence" value="ECO:0007669"/>
    <property type="project" value="TreeGrafter"/>
</dbReference>
<gene>
    <name evidence="3" type="ORF">GCM10012284_12100</name>
</gene>
<name>A0A8J3FN96_9ACTN</name>
<dbReference type="Pfam" id="PF00313">
    <property type="entry name" value="CSD"/>
    <property type="match status" value="1"/>
</dbReference>
<dbReference type="InterPro" id="IPR052069">
    <property type="entry name" value="Ca-reg_mRNA-binding_domain"/>
</dbReference>
<dbReference type="InterPro" id="IPR011129">
    <property type="entry name" value="CSD"/>
</dbReference>
<keyword evidence="3" id="KW-0238">DNA-binding</keyword>
<dbReference type="Proteomes" id="UP000656042">
    <property type="component" value="Unassembled WGS sequence"/>
</dbReference>
<dbReference type="PRINTS" id="PR00050">
    <property type="entry name" value="COLDSHOCK"/>
</dbReference>
<keyword evidence="4" id="KW-1185">Reference proteome</keyword>
<protein>
    <submittedName>
        <fullName evidence="3">DNA-binding protein</fullName>
    </submittedName>
</protein>
<dbReference type="GO" id="GO:0003677">
    <property type="term" value="F:DNA binding"/>
    <property type="evidence" value="ECO:0007669"/>
    <property type="project" value="UniProtKB-KW"/>
</dbReference>
<dbReference type="AlphaFoldDB" id="A0A8J3FN96"/>
<reference evidence="3" key="2">
    <citation type="submission" date="2020-09" db="EMBL/GenBank/DDBJ databases">
        <authorList>
            <person name="Sun Q."/>
            <person name="Zhou Y."/>
        </authorList>
    </citation>
    <scope>NUCLEOTIDE SEQUENCE</scope>
    <source>
        <strain evidence="3">CGMCC 4.7299</strain>
    </source>
</reference>